<dbReference type="Proteomes" id="UP000070444">
    <property type="component" value="Unassembled WGS sequence"/>
</dbReference>
<protein>
    <recommendedName>
        <fullName evidence="3">Arrestin-like N-terminal domain-containing protein</fullName>
    </recommendedName>
</protein>
<evidence type="ECO:0008006" key="3">
    <source>
        <dbReference type="Google" id="ProtNLM"/>
    </source>
</evidence>
<sequence>MFNFKPNHHAYIYSEIDSIYYNGNFIQAEGVKLKGKIILNDLRGNTETYLTFRSILIRHSNGILTNDCKYVMYNRDYKFNFRKKSSCSRNSTIHDYEILLPGNLPTSLNLDSFSIIHEVKVYEKRNFGKKLLGSKTINLYRLPRLQSHNYLTFHASNTEKLTTVNGFIENKASYSVEYPMTCYNFDSSKEVIITINSNNECFIKSITYSIKQVLELGDLKISTLKLQPIYNYQLNSFEIYNKPSTPQLYSSKNHNLIKILDGTYSERLVIRSNFIPCNEKQAKYSEFTTNNEEFSIYHFILIQLVLINSYERF</sequence>
<dbReference type="AlphaFoldDB" id="A0A137NUJ1"/>
<accession>A0A137NUJ1</accession>
<dbReference type="EMBL" id="KQ964728">
    <property type="protein sequence ID" value="KXN66416.1"/>
    <property type="molecule type" value="Genomic_DNA"/>
</dbReference>
<evidence type="ECO:0000313" key="2">
    <source>
        <dbReference type="Proteomes" id="UP000070444"/>
    </source>
</evidence>
<evidence type="ECO:0000313" key="1">
    <source>
        <dbReference type="EMBL" id="KXN66416.1"/>
    </source>
</evidence>
<dbReference type="OrthoDB" id="2333384at2759"/>
<name>A0A137NUJ1_CONC2</name>
<proteinExistence type="predicted"/>
<keyword evidence="2" id="KW-1185">Reference proteome</keyword>
<reference evidence="1 2" key="1">
    <citation type="journal article" date="2015" name="Genome Biol. Evol.">
        <title>Phylogenomic analyses indicate that early fungi evolved digesting cell walls of algal ancestors of land plants.</title>
        <authorList>
            <person name="Chang Y."/>
            <person name="Wang S."/>
            <person name="Sekimoto S."/>
            <person name="Aerts A.L."/>
            <person name="Choi C."/>
            <person name="Clum A."/>
            <person name="LaButti K.M."/>
            <person name="Lindquist E.A."/>
            <person name="Yee Ngan C."/>
            <person name="Ohm R.A."/>
            <person name="Salamov A.A."/>
            <person name="Grigoriev I.V."/>
            <person name="Spatafora J.W."/>
            <person name="Berbee M.L."/>
        </authorList>
    </citation>
    <scope>NUCLEOTIDE SEQUENCE [LARGE SCALE GENOMIC DNA]</scope>
    <source>
        <strain evidence="1 2">NRRL 28638</strain>
    </source>
</reference>
<gene>
    <name evidence="1" type="ORF">CONCODRAFT_11743</name>
</gene>
<organism evidence="1 2">
    <name type="scientific">Conidiobolus coronatus (strain ATCC 28846 / CBS 209.66 / NRRL 28638)</name>
    <name type="common">Delacroixia coronata</name>
    <dbReference type="NCBI Taxonomy" id="796925"/>
    <lineage>
        <taxon>Eukaryota</taxon>
        <taxon>Fungi</taxon>
        <taxon>Fungi incertae sedis</taxon>
        <taxon>Zoopagomycota</taxon>
        <taxon>Entomophthoromycotina</taxon>
        <taxon>Entomophthoromycetes</taxon>
        <taxon>Entomophthorales</taxon>
        <taxon>Ancylistaceae</taxon>
        <taxon>Conidiobolus</taxon>
    </lineage>
</organism>